<dbReference type="InterPro" id="IPR047659">
    <property type="entry name" value="T7SS_assoc"/>
</dbReference>
<feature type="region of interest" description="Disordered" evidence="1">
    <location>
        <begin position="1"/>
        <end position="72"/>
    </location>
</feature>
<feature type="compositionally biased region" description="Low complexity" evidence="1">
    <location>
        <begin position="1"/>
        <end position="16"/>
    </location>
</feature>
<evidence type="ECO:0000313" key="3">
    <source>
        <dbReference type="EMBL" id="MFC5810241.1"/>
    </source>
</evidence>
<dbReference type="Proteomes" id="UP001596112">
    <property type="component" value="Unassembled WGS sequence"/>
</dbReference>
<feature type="domain" description="SseB protein N-terminal" evidence="2">
    <location>
        <begin position="144"/>
        <end position="243"/>
    </location>
</feature>
<reference evidence="4" key="1">
    <citation type="journal article" date="2019" name="Int. J. Syst. Evol. Microbiol.">
        <title>The Global Catalogue of Microorganisms (GCM) 10K type strain sequencing project: providing services to taxonomists for standard genome sequencing and annotation.</title>
        <authorList>
            <consortium name="The Broad Institute Genomics Platform"/>
            <consortium name="The Broad Institute Genome Sequencing Center for Infectious Disease"/>
            <person name="Wu L."/>
            <person name="Ma J."/>
        </authorList>
    </citation>
    <scope>NUCLEOTIDE SEQUENCE [LARGE SCALE GENOMIC DNA]</scope>
    <source>
        <strain evidence="4">JCM 9918</strain>
    </source>
</reference>
<evidence type="ECO:0000313" key="4">
    <source>
        <dbReference type="Proteomes" id="UP001596112"/>
    </source>
</evidence>
<dbReference type="InterPro" id="IPR009839">
    <property type="entry name" value="SseB_N"/>
</dbReference>
<dbReference type="RefSeq" id="WP_272171739.1">
    <property type="nucleotide sequence ID" value="NZ_JAQOSL010000036.1"/>
</dbReference>
<comment type="caution">
    <text evidence="3">The sequence shown here is derived from an EMBL/GenBank/DDBJ whole genome shotgun (WGS) entry which is preliminary data.</text>
</comment>
<protein>
    <submittedName>
        <fullName evidence="3">Type VII secretion system-associated protein</fullName>
    </submittedName>
</protein>
<gene>
    <name evidence="3" type="ORF">ACFQGO_22525</name>
</gene>
<name>A0ABW1BAY7_9ACTN</name>
<keyword evidence="4" id="KW-1185">Reference proteome</keyword>
<evidence type="ECO:0000256" key="1">
    <source>
        <dbReference type="SAM" id="MobiDB-lite"/>
    </source>
</evidence>
<dbReference type="EMBL" id="JBHSNZ010000015">
    <property type="protein sequence ID" value="MFC5810241.1"/>
    <property type="molecule type" value="Genomic_DNA"/>
</dbReference>
<feature type="compositionally biased region" description="Acidic residues" evidence="1">
    <location>
        <begin position="274"/>
        <end position="305"/>
    </location>
</feature>
<sequence length="345" mass="35292">MTNDAAPAEEPGAVPAEEPDVIPAEAPRAAPAGQPQDARPPVLRRPVTAEDLPAESTDAPDGHAGGGPMPAPPRHVVEAAEEAPGHWFALPDPAWTGAWPPPPWTVAGEWRADDSGRLVAWRSNPDYLPSPAARGWAQPTDPVDAAVQRAAAGYGHDDEVPELLAGTEVAVFVGPGGAPVAAVAPDGTPVVLAFTSAAHLTAAGRLTYEIHDVPGLAARMPEGHQLYLNASAAVSMCVEPEALSRAIERARTNAATTDASEPDAAPELHAPDPDVPEPDVSEPDMSEPDAVEPDLPEPDASEPDAPETNAAEPDVAVPVRVDTAGSAPVSLAESAAAALMSTGGR</sequence>
<evidence type="ECO:0000259" key="2">
    <source>
        <dbReference type="Pfam" id="PF07179"/>
    </source>
</evidence>
<dbReference type="NCBIfam" id="NF033532">
    <property type="entry name" value="lone7para_assoc"/>
    <property type="match status" value="1"/>
</dbReference>
<accession>A0ABW1BAY7</accession>
<feature type="region of interest" description="Disordered" evidence="1">
    <location>
        <begin position="251"/>
        <end position="329"/>
    </location>
</feature>
<proteinExistence type="predicted"/>
<organism evidence="3 4">
    <name type="scientific">Streptomyces heilongjiangensis</name>
    <dbReference type="NCBI Taxonomy" id="945052"/>
    <lineage>
        <taxon>Bacteria</taxon>
        <taxon>Bacillati</taxon>
        <taxon>Actinomycetota</taxon>
        <taxon>Actinomycetes</taxon>
        <taxon>Kitasatosporales</taxon>
        <taxon>Streptomycetaceae</taxon>
        <taxon>Streptomyces</taxon>
    </lineage>
</organism>
<dbReference type="Pfam" id="PF07179">
    <property type="entry name" value="SseB"/>
    <property type="match status" value="1"/>
</dbReference>